<sequence length="320" mass="37542">MKLFGLTNVSIEDKSDYRFEELNESRFIKNVIEELKGLLLERFDEFEFFIYSNHRVNKRTPDLGTDIMPPSGDYKSDKKKILLYFSDERGLDPSCFSDKYFAVFKSYIGMKAVAKNVFPLALGYVNAVPELPNKPIKDRKYNVFFRGNLNMNRINFYRVFSKLGFLLPSERLLTHDYYRKFLLKLKSDFSSFFPKSILIFNNGFKAGFTPEKYGEVLADSKIVLCPKGFFMTECFRHFEAMRAGCVIISEPLPDTPFYKNSPLIQIKDWNEGCKVVNELLHDQNKLEEIHRKTLDWWKEKCSEKATAQYIVENINKLEIN</sequence>
<protein>
    <recommendedName>
        <fullName evidence="3">Exostosin GT47 domain-containing protein</fullName>
    </recommendedName>
</protein>
<dbReference type="Proteomes" id="UP000001635">
    <property type="component" value="Chromosome"/>
</dbReference>
<dbReference type="AlphaFoldDB" id="G0J232"/>
<accession>G0J232</accession>
<dbReference type="OrthoDB" id="508282at2"/>
<evidence type="ECO:0008006" key="3">
    <source>
        <dbReference type="Google" id="ProtNLM"/>
    </source>
</evidence>
<dbReference type="HOGENOM" id="CLU_867969_0_0_10"/>
<dbReference type="RefSeq" id="WP_014018839.1">
    <property type="nucleotide sequence ID" value="NC_015914.1"/>
</dbReference>
<gene>
    <name evidence="1" type="ordered locus">Cycma_0767</name>
</gene>
<dbReference type="STRING" id="880070.Cycma_0767"/>
<proteinExistence type="predicted"/>
<dbReference type="eggNOG" id="ENOG502ZUDS">
    <property type="taxonomic scope" value="Bacteria"/>
</dbReference>
<reference evidence="2" key="1">
    <citation type="submission" date="2011-07" db="EMBL/GenBank/DDBJ databases">
        <title>The complete genome of Cyclobacterium marinum DSM 745.</title>
        <authorList>
            <person name="Lucas S."/>
            <person name="Han J."/>
            <person name="Lapidus A."/>
            <person name="Bruce D."/>
            <person name="Goodwin L."/>
            <person name="Pitluck S."/>
            <person name="Peters L."/>
            <person name="Kyrpides N."/>
            <person name="Mavromatis K."/>
            <person name="Ivanova N."/>
            <person name="Ovchinnikova G."/>
            <person name="Chertkov O."/>
            <person name="Detter J.C."/>
            <person name="Tapia R."/>
            <person name="Han C."/>
            <person name="Land M."/>
            <person name="Hauser L."/>
            <person name="Markowitz V."/>
            <person name="Cheng J.-F."/>
            <person name="Hugenholtz P."/>
            <person name="Woyke T."/>
            <person name="Wu D."/>
            <person name="Tindall B."/>
            <person name="Schuetze A."/>
            <person name="Brambilla E."/>
            <person name="Klenk H.-P."/>
            <person name="Eisen J.A."/>
        </authorList>
    </citation>
    <scope>NUCLEOTIDE SEQUENCE [LARGE SCALE GENOMIC DNA]</scope>
    <source>
        <strain evidence="2">ATCC 25205 / DSM 745 / LMG 13164 / NCIMB 1802</strain>
    </source>
</reference>
<organism evidence="1 2">
    <name type="scientific">Cyclobacterium marinum (strain ATCC 25205 / DSM 745 / LMG 13164 / NCIMB 1802)</name>
    <name type="common">Flectobacillus marinus</name>
    <dbReference type="NCBI Taxonomy" id="880070"/>
    <lineage>
        <taxon>Bacteria</taxon>
        <taxon>Pseudomonadati</taxon>
        <taxon>Bacteroidota</taxon>
        <taxon>Cytophagia</taxon>
        <taxon>Cytophagales</taxon>
        <taxon>Cyclobacteriaceae</taxon>
        <taxon>Cyclobacterium</taxon>
    </lineage>
</organism>
<evidence type="ECO:0000313" key="2">
    <source>
        <dbReference type="Proteomes" id="UP000001635"/>
    </source>
</evidence>
<dbReference type="KEGG" id="cmr:Cycma_0767"/>
<keyword evidence="2" id="KW-1185">Reference proteome</keyword>
<evidence type="ECO:0000313" key="1">
    <source>
        <dbReference type="EMBL" id="AEL24541.1"/>
    </source>
</evidence>
<dbReference type="EMBL" id="CP002955">
    <property type="protein sequence ID" value="AEL24541.1"/>
    <property type="molecule type" value="Genomic_DNA"/>
</dbReference>
<name>G0J232_CYCMS</name>